<dbReference type="AlphaFoldDB" id="A0A975TU05"/>
<dbReference type="EMBL" id="CP078073">
    <property type="protein sequence ID" value="QXL87507.1"/>
    <property type="molecule type" value="Genomic_DNA"/>
</dbReference>
<dbReference type="InterPro" id="IPR014729">
    <property type="entry name" value="Rossmann-like_a/b/a_fold"/>
</dbReference>
<dbReference type="GO" id="GO:0016779">
    <property type="term" value="F:nucleotidyltransferase activity"/>
    <property type="evidence" value="ECO:0007669"/>
    <property type="project" value="UniProtKB-KW"/>
</dbReference>
<name>A0A975TU05_9RHOB</name>
<accession>A0A975TU05</accession>
<evidence type="ECO:0000259" key="3">
    <source>
        <dbReference type="Pfam" id="PF01467"/>
    </source>
</evidence>
<dbReference type="NCBIfam" id="TIGR00125">
    <property type="entry name" value="cyt_tran_rel"/>
    <property type="match status" value="1"/>
</dbReference>
<evidence type="ECO:0000256" key="1">
    <source>
        <dbReference type="ARBA" id="ARBA00022679"/>
    </source>
</evidence>
<evidence type="ECO:0000313" key="4">
    <source>
        <dbReference type="EMBL" id="QXL87507.1"/>
    </source>
</evidence>
<evidence type="ECO:0000256" key="2">
    <source>
        <dbReference type="ARBA" id="ARBA00022695"/>
    </source>
</evidence>
<keyword evidence="5" id="KW-1185">Reference proteome</keyword>
<organism evidence="4">
    <name type="scientific">Gymnodinialimonas phycosphaerae</name>
    <dbReference type="NCBI Taxonomy" id="2841589"/>
    <lineage>
        <taxon>Bacteria</taxon>
        <taxon>Pseudomonadati</taxon>
        <taxon>Pseudomonadota</taxon>
        <taxon>Alphaproteobacteria</taxon>
        <taxon>Rhodobacterales</taxon>
        <taxon>Paracoccaceae</taxon>
        <taxon>Gymnodinialimonas</taxon>
    </lineage>
</organism>
<sequence>MGKRIITYGTFDLFHIGHVRLLKRLAALGDHLTVCVSSDEFNAIKGKKTVIPYAQRAEIVGACRYVDNVLPEHDWDQKRDDIVREKIDIFAMGDDWSGKFNDLGDLCEVFYLPRTEDVSSTSLKAFMEALRDEQLKEVKHLIETLNSKAAGL</sequence>
<evidence type="ECO:0000313" key="5">
    <source>
        <dbReference type="Proteomes" id="UP000693972"/>
    </source>
</evidence>
<protein>
    <submittedName>
        <fullName evidence="4">Adenylyltransferase/cytidyltransferase family protein</fullName>
    </submittedName>
</protein>
<dbReference type="InterPro" id="IPR004821">
    <property type="entry name" value="Cyt_trans-like"/>
</dbReference>
<dbReference type="Pfam" id="PF01467">
    <property type="entry name" value="CTP_transf_like"/>
    <property type="match status" value="1"/>
</dbReference>
<dbReference type="EMBL" id="JAIMBW010000001">
    <property type="protein sequence ID" value="MBY4894885.1"/>
    <property type="molecule type" value="Genomic_DNA"/>
</dbReference>
<dbReference type="Proteomes" id="UP000693972">
    <property type="component" value="Unassembled WGS sequence"/>
</dbReference>
<dbReference type="PANTHER" id="PTHR43793:SF1">
    <property type="entry name" value="FAD SYNTHASE"/>
    <property type="match status" value="1"/>
</dbReference>
<keyword evidence="2 4" id="KW-0548">Nucleotidyltransferase</keyword>
<feature type="domain" description="Cytidyltransferase-like" evidence="3">
    <location>
        <begin position="6"/>
        <end position="122"/>
    </location>
</feature>
<gene>
    <name evidence="4" type="ORF">KUL25_19170</name>
</gene>
<dbReference type="RefSeq" id="WP_068352943.1">
    <property type="nucleotide sequence ID" value="NZ_JAIMBW010000001.1"/>
</dbReference>
<dbReference type="InterPro" id="IPR050385">
    <property type="entry name" value="Archaeal_FAD_synthase"/>
</dbReference>
<dbReference type="PANTHER" id="PTHR43793">
    <property type="entry name" value="FAD SYNTHASE"/>
    <property type="match status" value="1"/>
</dbReference>
<reference evidence="4 5" key="1">
    <citation type="submission" date="2021-07" db="EMBL/GenBank/DDBJ databases">
        <title>Karlodiniumbacter phycospheric gen. nov., sp. nov., a phycosphere bacterium isolated from karlodinium veneficum.</title>
        <authorList>
            <person name="Peng Y."/>
            <person name="Jiang L."/>
            <person name="Lee J."/>
        </authorList>
    </citation>
    <scope>NUCLEOTIDE SEQUENCE</scope>
    <source>
        <strain evidence="4 5">N5</strain>
    </source>
</reference>
<keyword evidence="1" id="KW-0808">Transferase</keyword>
<dbReference type="SUPFAM" id="SSF52374">
    <property type="entry name" value="Nucleotidylyl transferase"/>
    <property type="match status" value="1"/>
</dbReference>
<dbReference type="Gene3D" id="3.40.50.620">
    <property type="entry name" value="HUPs"/>
    <property type="match status" value="1"/>
</dbReference>
<proteinExistence type="predicted"/>